<sequence length="101" mass="11159">MEQNPYLTMQASPGGELAKSILPLLNLLAELLRRLLDGLGNPARRHGLLTPEDVTAMLRISDRTLRRYSQQGILHPIRIGGMNFYLMDDIIESGRSDGSAG</sequence>
<organism evidence="2 3">
    <name type="scientific">Parapedobacter deserti</name>
    <dbReference type="NCBI Taxonomy" id="1912957"/>
    <lineage>
        <taxon>Bacteria</taxon>
        <taxon>Pseudomonadati</taxon>
        <taxon>Bacteroidota</taxon>
        <taxon>Sphingobacteriia</taxon>
        <taxon>Sphingobacteriales</taxon>
        <taxon>Sphingobacteriaceae</taxon>
        <taxon>Parapedobacter</taxon>
    </lineage>
</organism>
<name>A0ABV7JSI5_9SPHI</name>
<evidence type="ECO:0000259" key="1">
    <source>
        <dbReference type="Pfam" id="PF12728"/>
    </source>
</evidence>
<dbReference type="Proteomes" id="UP001595526">
    <property type="component" value="Unassembled WGS sequence"/>
</dbReference>
<evidence type="ECO:0000313" key="3">
    <source>
        <dbReference type="Proteomes" id="UP001595526"/>
    </source>
</evidence>
<dbReference type="InterPro" id="IPR009061">
    <property type="entry name" value="DNA-bd_dom_put_sf"/>
</dbReference>
<evidence type="ECO:0000313" key="2">
    <source>
        <dbReference type="EMBL" id="MFC3198237.1"/>
    </source>
</evidence>
<protein>
    <submittedName>
        <fullName evidence="2">Helix-turn-helix domain-containing protein</fullName>
    </submittedName>
</protein>
<dbReference type="EMBL" id="JBHRTA010000035">
    <property type="protein sequence ID" value="MFC3198237.1"/>
    <property type="molecule type" value="Genomic_DNA"/>
</dbReference>
<reference evidence="3" key="1">
    <citation type="journal article" date="2019" name="Int. J. Syst. Evol. Microbiol.">
        <title>The Global Catalogue of Microorganisms (GCM) 10K type strain sequencing project: providing services to taxonomists for standard genome sequencing and annotation.</title>
        <authorList>
            <consortium name="The Broad Institute Genomics Platform"/>
            <consortium name="The Broad Institute Genome Sequencing Center for Infectious Disease"/>
            <person name="Wu L."/>
            <person name="Ma J."/>
        </authorList>
    </citation>
    <scope>NUCLEOTIDE SEQUENCE [LARGE SCALE GENOMIC DNA]</scope>
    <source>
        <strain evidence="3">KCTC 52416</strain>
    </source>
</reference>
<gene>
    <name evidence="2" type="ORF">ACFOET_11500</name>
</gene>
<dbReference type="RefSeq" id="WP_379022700.1">
    <property type="nucleotide sequence ID" value="NZ_JBHRTA010000035.1"/>
</dbReference>
<proteinExistence type="predicted"/>
<accession>A0ABV7JSI5</accession>
<dbReference type="SUPFAM" id="SSF46955">
    <property type="entry name" value="Putative DNA-binding domain"/>
    <property type="match status" value="1"/>
</dbReference>
<feature type="domain" description="Helix-turn-helix" evidence="1">
    <location>
        <begin position="48"/>
        <end position="92"/>
    </location>
</feature>
<keyword evidence="3" id="KW-1185">Reference proteome</keyword>
<dbReference type="Pfam" id="PF12728">
    <property type="entry name" value="HTH_17"/>
    <property type="match status" value="1"/>
</dbReference>
<dbReference type="InterPro" id="IPR041657">
    <property type="entry name" value="HTH_17"/>
</dbReference>
<comment type="caution">
    <text evidence="2">The sequence shown here is derived from an EMBL/GenBank/DDBJ whole genome shotgun (WGS) entry which is preliminary data.</text>
</comment>